<feature type="domain" description="HTH cro/C1-type" evidence="1">
    <location>
        <begin position="7"/>
        <end position="64"/>
    </location>
</feature>
<organism evidence="2">
    <name type="scientific">Siphoviridae sp. ctYKh4</name>
    <dbReference type="NCBI Taxonomy" id="2823586"/>
    <lineage>
        <taxon>Viruses</taxon>
        <taxon>Duplodnaviria</taxon>
        <taxon>Heunggongvirae</taxon>
        <taxon>Uroviricota</taxon>
        <taxon>Caudoviricetes</taxon>
    </lineage>
</organism>
<reference evidence="2" key="1">
    <citation type="journal article" date="2021" name="Proc. Natl. Acad. Sci. U.S.A.">
        <title>A Catalog of Tens of Thousands of Viruses from Human Metagenomes Reveals Hidden Associations with Chronic Diseases.</title>
        <authorList>
            <person name="Tisza M.J."/>
            <person name="Buck C.B."/>
        </authorList>
    </citation>
    <scope>NUCLEOTIDE SEQUENCE</scope>
    <source>
        <strain evidence="2">CtYKh4</strain>
    </source>
</reference>
<accession>A0A8S5LCJ0</accession>
<dbReference type="GO" id="GO:0003677">
    <property type="term" value="F:DNA binding"/>
    <property type="evidence" value="ECO:0007669"/>
    <property type="project" value="InterPro"/>
</dbReference>
<name>A0A8S5LCJ0_9CAUD</name>
<dbReference type="SUPFAM" id="SSF47413">
    <property type="entry name" value="lambda repressor-like DNA-binding domains"/>
    <property type="match status" value="1"/>
</dbReference>
<sequence length="136" mass="15598">MTMGQYIKYLRENAGLSQEELGKSLNPPVNRAAVQKWETDKVENIKRTHIQQLARKFGVSPCELMCFDDRFDSAKAAEETKTLELVQKNFGKEAVKVLQMFCKMNQSGQQKVLEDMSDMTELPKYIQKDSSMLKNA</sequence>
<dbReference type="SMART" id="SM00530">
    <property type="entry name" value="HTH_XRE"/>
    <property type="match status" value="1"/>
</dbReference>
<dbReference type="CDD" id="cd00093">
    <property type="entry name" value="HTH_XRE"/>
    <property type="match status" value="1"/>
</dbReference>
<dbReference type="InterPro" id="IPR001387">
    <property type="entry name" value="Cro/C1-type_HTH"/>
</dbReference>
<dbReference type="InterPro" id="IPR010982">
    <property type="entry name" value="Lambda_DNA-bd_dom_sf"/>
</dbReference>
<evidence type="ECO:0000259" key="1">
    <source>
        <dbReference type="PROSITE" id="PS50943"/>
    </source>
</evidence>
<evidence type="ECO:0000313" key="2">
    <source>
        <dbReference type="EMBL" id="DAD67617.1"/>
    </source>
</evidence>
<dbReference type="EMBL" id="BK014682">
    <property type="protein sequence ID" value="DAD67617.1"/>
    <property type="molecule type" value="Genomic_DNA"/>
</dbReference>
<dbReference type="Gene3D" id="1.10.260.40">
    <property type="entry name" value="lambda repressor-like DNA-binding domains"/>
    <property type="match status" value="1"/>
</dbReference>
<proteinExistence type="predicted"/>
<protein>
    <recommendedName>
        <fullName evidence="1">HTH cro/C1-type domain-containing protein</fullName>
    </recommendedName>
</protein>
<dbReference type="Pfam" id="PF01381">
    <property type="entry name" value="HTH_3"/>
    <property type="match status" value="1"/>
</dbReference>
<dbReference type="PROSITE" id="PS50943">
    <property type="entry name" value="HTH_CROC1"/>
    <property type="match status" value="1"/>
</dbReference>